<evidence type="ECO:0000259" key="8">
    <source>
        <dbReference type="PROSITE" id="PS51667"/>
    </source>
</evidence>
<dbReference type="EMBL" id="OX465079">
    <property type="protein sequence ID" value="CAI9274627.1"/>
    <property type="molecule type" value="Genomic_DNA"/>
</dbReference>
<comment type="subcellular location">
    <subcellularLocation>
        <location evidence="1 4 5">Nucleus</location>
    </subcellularLocation>
</comment>
<comment type="function">
    <text evidence="5">Transcription activator.</text>
</comment>
<name>A0AA35YIQ0_LACSI</name>
<dbReference type="GO" id="GO:0099402">
    <property type="term" value="P:plant organ development"/>
    <property type="evidence" value="ECO:0007669"/>
    <property type="project" value="UniProtKB-ARBA"/>
</dbReference>
<feature type="region of interest" description="Disordered" evidence="6">
    <location>
        <begin position="372"/>
        <end position="406"/>
    </location>
</feature>
<comment type="similarity">
    <text evidence="2 5">Belongs to the GRF family.</text>
</comment>
<dbReference type="GO" id="GO:0005524">
    <property type="term" value="F:ATP binding"/>
    <property type="evidence" value="ECO:0007669"/>
    <property type="project" value="UniProtKB-UniRule"/>
</dbReference>
<gene>
    <name evidence="9" type="ORF">LSALG_LOCUS14694</name>
</gene>
<evidence type="ECO:0000256" key="5">
    <source>
        <dbReference type="RuleBase" id="RU367127"/>
    </source>
</evidence>
<dbReference type="InterPro" id="IPR014977">
    <property type="entry name" value="WRC_dom"/>
</dbReference>
<feature type="domain" description="QLQ" evidence="7">
    <location>
        <begin position="101"/>
        <end position="136"/>
    </location>
</feature>
<evidence type="ECO:0000256" key="3">
    <source>
        <dbReference type="ARBA" id="ARBA00023242"/>
    </source>
</evidence>
<dbReference type="InterPro" id="IPR031137">
    <property type="entry name" value="GRF"/>
</dbReference>
<keyword evidence="10" id="KW-1185">Reference proteome</keyword>
<evidence type="ECO:0000313" key="9">
    <source>
        <dbReference type="EMBL" id="CAI9274627.1"/>
    </source>
</evidence>
<dbReference type="GO" id="GO:0005634">
    <property type="term" value="C:nucleus"/>
    <property type="evidence" value="ECO:0007669"/>
    <property type="project" value="UniProtKB-SubCell"/>
</dbReference>
<keyword evidence="5" id="KW-0804">Transcription</keyword>
<dbReference type="PROSITE" id="PS51666">
    <property type="entry name" value="QLQ"/>
    <property type="match status" value="1"/>
</dbReference>
<feature type="region of interest" description="Disordered" evidence="6">
    <location>
        <begin position="240"/>
        <end position="271"/>
    </location>
</feature>
<evidence type="ECO:0000256" key="6">
    <source>
        <dbReference type="SAM" id="MobiDB-lite"/>
    </source>
</evidence>
<feature type="short sequence motif" description="Bipartite nuclear localization signal" evidence="4">
    <location>
        <begin position="157"/>
        <end position="167"/>
    </location>
</feature>
<feature type="compositionally biased region" description="Basic and acidic residues" evidence="6">
    <location>
        <begin position="395"/>
        <end position="406"/>
    </location>
</feature>
<dbReference type="GO" id="GO:0006351">
    <property type="term" value="P:DNA-templated transcription"/>
    <property type="evidence" value="ECO:0007669"/>
    <property type="project" value="UniProtKB-UniRule"/>
</dbReference>
<feature type="domain" description="WRC" evidence="8">
    <location>
        <begin position="152"/>
        <end position="196"/>
    </location>
</feature>
<dbReference type="InterPro" id="IPR014978">
    <property type="entry name" value="Gln-Leu-Gln_QLQ"/>
</dbReference>
<evidence type="ECO:0000259" key="7">
    <source>
        <dbReference type="PROSITE" id="PS51666"/>
    </source>
</evidence>
<dbReference type="PROSITE" id="PS51667">
    <property type="entry name" value="WRC"/>
    <property type="match status" value="1"/>
</dbReference>
<organism evidence="9 10">
    <name type="scientific">Lactuca saligna</name>
    <name type="common">Willowleaf lettuce</name>
    <dbReference type="NCBI Taxonomy" id="75948"/>
    <lineage>
        <taxon>Eukaryota</taxon>
        <taxon>Viridiplantae</taxon>
        <taxon>Streptophyta</taxon>
        <taxon>Embryophyta</taxon>
        <taxon>Tracheophyta</taxon>
        <taxon>Spermatophyta</taxon>
        <taxon>Magnoliopsida</taxon>
        <taxon>eudicotyledons</taxon>
        <taxon>Gunneridae</taxon>
        <taxon>Pentapetalae</taxon>
        <taxon>asterids</taxon>
        <taxon>campanulids</taxon>
        <taxon>Asterales</taxon>
        <taxon>Asteraceae</taxon>
        <taxon>Cichorioideae</taxon>
        <taxon>Cichorieae</taxon>
        <taxon>Lactucinae</taxon>
        <taxon>Lactuca</taxon>
    </lineage>
</organism>
<reference evidence="9" key="1">
    <citation type="submission" date="2023-04" db="EMBL/GenBank/DDBJ databases">
        <authorList>
            <person name="Vijverberg K."/>
            <person name="Xiong W."/>
            <person name="Schranz E."/>
        </authorList>
    </citation>
    <scope>NUCLEOTIDE SEQUENCE</scope>
</reference>
<feature type="region of interest" description="Disordered" evidence="6">
    <location>
        <begin position="1"/>
        <end position="29"/>
    </location>
</feature>
<dbReference type="PANTHER" id="PTHR31602">
    <property type="entry name" value="GROWTH-REGULATING FACTOR 5"/>
    <property type="match status" value="1"/>
</dbReference>
<keyword evidence="5" id="KW-0010">Activator</keyword>
<keyword evidence="3 4" id="KW-0539">Nucleus</keyword>
<dbReference type="PANTHER" id="PTHR31602:SF3">
    <property type="entry name" value="GROWTH-REGULATING FACTOR 8"/>
    <property type="match status" value="1"/>
</dbReference>
<dbReference type="SMART" id="SM00951">
    <property type="entry name" value="QLQ"/>
    <property type="match status" value="1"/>
</dbReference>
<evidence type="ECO:0000313" key="10">
    <source>
        <dbReference type="Proteomes" id="UP001177003"/>
    </source>
</evidence>
<dbReference type="Pfam" id="PF08880">
    <property type="entry name" value="QLQ"/>
    <property type="match status" value="1"/>
</dbReference>
<accession>A0AA35YIQ0</accession>
<dbReference type="GO" id="GO:0006355">
    <property type="term" value="P:regulation of DNA-templated transcription"/>
    <property type="evidence" value="ECO:0007669"/>
    <property type="project" value="InterPro"/>
</dbReference>
<sequence length="406" mass="44215">MGNGDRSSSRGFNIGGGDDDSGEAPAPAPSAFLESDIAVGMNMQHAVSSFNLRNKITNFMPPSSYYHHNQLQNHHASTEIGGGVVFGSDSGGATEVSGKVLFTATQWQELEKQTMIYKYIMASIPVPPQLLIPYSTQSNKGGMDMRFSSGSDPEPWRCRRTDGKKWRCSRDVAPDQKYCERHAHKSRPRSRKPVEIQPHNTNITTNALNITPNSYTNALTTSSYQHPSWGIPVSVSSSNQQFQESLNHSPRVGSKRNHNFPQEHESHNNYSNLLDTTSTAGVRRQNFIDAWSRSTGGGDNCSLSLSMQCSGGIDDDDHNFEIGMLDVEREGKSHNQWLLNQSSWMGSRSTPGGPLGEALGLGIASSTVNGPLSGPSFHGHSSSSSTNTSSLCDNGDTHGHELSFIR</sequence>
<evidence type="ECO:0000256" key="4">
    <source>
        <dbReference type="PROSITE-ProRule" id="PRU01002"/>
    </source>
</evidence>
<dbReference type="AlphaFoldDB" id="A0AA35YIQ0"/>
<dbReference type="Proteomes" id="UP001177003">
    <property type="component" value="Chromosome 3"/>
</dbReference>
<feature type="compositionally biased region" description="Polar residues" evidence="6">
    <location>
        <begin position="1"/>
        <end position="11"/>
    </location>
</feature>
<dbReference type="Pfam" id="PF08879">
    <property type="entry name" value="WRC"/>
    <property type="match status" value="1"/>
</dbReference>
<feature type="short sequence motif" description="Bipartite nuclear localization signal" evidence="4">
    <location>
        <begin position="185"/>
        <end position="192"/>
    </location>
</feature>
<evidence type="ECO:0000256" key="2">
    <source>
        <dbReference type="ARBA" id="ARBA00008122"/>
    </source>
</evidence>
<proteinExistence type="inferred from homology"/>
<keyword evidence="5" id="KW-0805">Transcription regulation</keyword>
<feature type="compositionally biased region" description="Low complexity" evidence="6">
    <location>
        <begin position="372"/>
        <end position="391"/>
    </location>
</feature>
<protein>
    <recommendedName>
        <fullName evidence="5">Growth-regulating factor</fullName>
    </recommendedName>
</protein>
<evidence type="ECO:0000256" key="1">
    <source>
        <dbReference type="ARBA" id="ARBA00004123"/>
    </source>
</evidence>
<comment type="domain">
    <text evidence="5">The QLQ domain and WRC domain may be involved in protein-protein interaction and DNA-binding, respectively.</text>
</comment>